<dbReference type="InterPro" id="IPR013815">
    <property type="entry name" value="ATP_grasp_subdomain_1"/>
</dbReference>
<keyword evidence="8" id="KW-0443">Lipid metabolism</keyword>
<dbReference type="PROSITE" id="PS00866">
    <property type="entry name" value="CPSASE_1"/>
    <property type="match status" value="1"/>
</dbReference>
<organism evidence="21 22">
    <name type="scientific">Polyrhizophydium stewartii</name>
    <dbReference type="NCBI Taxonomy" id="2732419"/>
    <lineage>
        <taxon>Eukaryota</taxon>
        <taxon>Fungi</taxon>
        <taxon>Fungi incertae sedis</taxon>
        <taxon>Chytridiomycota</taxon>
        <taxon>Chytridiomycota incertae sedis</taxon>
        <taxon>Chytridiomycetes</taxon>
        <taxon>Rhizophydiales</taxon>
        <taxon>Rhizophydiales incertae sedis</taxon>
        <taxon>Polyrhizophydium</taxon>
    </lineage>
</organism>
<dbReference type="InterPro" id="IPR029045">
    <property type="entry name" value="ClpP/crotonase-like_dom_sf"/>
</dbReference>
<dbReference type="Pfam" id="PF01039">
    <property type="entry name" value="Carboxyl_trans"/>
    <property type="match status" value="1"/>
</dbReference>
<feature type="domain" description="Biotin carboxylation" evidence="18">
    <location>
        <begin position="27"/>
        <end position="535"/>
    </location>
</feature>
<dbReference type="InterPro" id="IPR049076">
    <property type="entry name" value="ACCA"/>
</dbReference>
<evidence type="ECO:0000256" key="6">
    <source>
        <dbReference type="ARBA" id="ARBA00022832"/>
    </source>
</evidence>
<keyword evidence="5 14" id="KW-0547">Nucleotide-binding</keyword>
<evidence type="ECO:0000256" key="5">
    <source>
        <dbReference type="ARBA" id="ARBA00022741"/>
    </source>
</evidence>
<evidence type="ECO:0000313" key="21">
    <source>
        <dbReference type="EMBL" id="KAL2915487.1"/>
    </source>
</evidence>
<reference evidence="21 22" key="1">
    <citation type="submission" date="2023-09" db="EMBL/GenBank/DDBJ databases">
        <title>Pangenome analysis of Batrachochytrium dendrobatidis and related Chytrids.</title>
        <authorList>
            <person name="Yacoub M.N."/>
            <person name="Stajich J.E."/>
            <person name="James T.Y."/>
        </authorList>
    </citation>
    <scope>NUCLEOTIDE SEQUENCE [LARGE SCALE GENOMIC DNA]</scope>
    <source>
        <strain evidence="21 22">JEL0888</strain>
    </source>
</reference>
<dbReference type="EMBL" id="JADGIZ020000023">
    <property type="protein sequence ID" value="KAL2915487.1"/>
    <property type="molecule type" value="Genomic_DNA"/>
</dbReference>
<dbReference type="Gene3D" id="2.40.50.100">
    <property type="match status" value="1"/>
</dbReference>
<feature type="domain" description="CoA carboxyltransferase N-terminal" evidence="19">
    <location>
        <begin position="1447"/>
        <end position="1789"/>
    </location>
</feature>
<evidence type="ECO:0000256" key="3">
    <source>
        <dbReference type="ARBA" id="ARBA00022516"/>
    </source>
</evidence>
<dbReference type="InterPro" id="IPR005479">
    <property type="entry name" value="CPAse_ATP-bd"/>
</dbReference>
<dbReference type="PANTHER" id="PTHR45728:SF3">
    <property type="entry name" value="ACETYL-COA CARBOXYLASE"/>
    <property type="match status" value="1"/>
</dbReference>
<dbReference type="InterPro" id="IPR011762">
    <property type="entry name" value="COA_CT_N"/>
</dbReference>
<dbReference type="Pfam" id="PF21385">
    <property type="entry name" value="ACCA_BT"/>
    <property type="match status" value="1"/>
</dbReference>
<keyword evidence="22" id="KW-1185">Reference proteome</keyword>
<feature type="region of interest" description="Disordered" evidence="15">
    <location>
        <begin position="2154"/>
        <end position="2185"/>
    </location>
</feature>
<dbReference type="PROSITE" id="PS50989">
    <property type="entry name" value="COA_CT_CTER"/>
    <property type="match status" value="1"/>
</dbReference>
<dbReference type="PROSITE" id="PS50979">
    <property type="entry name" value="BC"/>
    <property type="match status" value="1"/>
</dbReference>
<dbReference type="InterPro" id="IPR013537">
    <property type="entry name" value="AcCoA_COase_cen"/>
</dbReference>
<dbReference type="InterPro" id="IPR001882">
    <property type="entry name" value="Biotin_BS"/>
</dbReference>
<evidence type="ECO:0000256" key="12">
    <source>
        <dbReference type="ARBA" id="ARBA00048065"/>
    </source>
</evidence>
<evidence type="ECO:0000259" key="18">
    <source>
        <dbReference type="PROSITE" id="PS50979"/>
    </source>
</evidence>
<dbReference type="SUPFAM" id="SSF51230">
    <property type="entry name" value="Single hybrid motif"/>
    <property type="match status" value="1"/>
</dbReference>
<dbReference type="Gene3D" id="3.30.470.20">
    <property type="entry name" value="ATP-grasp fold, B domain"/>
    <property type="match status" value="1"/>
</dbReference>
<dbReference type="PROSITE" id="PS50968">
    <property type="entry name" value="BIOTINYL_LIPOYL"/>
    <property type="match status" value="1"/>
</dbReference>
<keyword evidence="4" id="KW-0436">Ligase</keyword>
<name>A0ABR4N7G8_9FUNG</name>
<dbReference type="Gene3D" id="3.90.1770.10">
    <property type="entry name" value="PreATP-grasp domain"/>
    <property type="match status" value="1"/>
</dbReference>
<feature type="domain" description="Lipoyl-binding" evidence="16">
    <location>
        <begin position="662"/>
        <end position="736"/>
    </location>
</feature>
<evidence type="ECO:0000259" key="17">
    <source>
        <dbReference type="PROSITE" id="PS50975"/>
    </source>
</evidence>
<gene>
    <name evidence="21" type="primary">ACC1</name>
    <name evidence="21" type="ORF">HK105_204888</name>
</gene>
<dbReference type="InterPro" id="IPR005481">
    <property type="entry name" value="BC-like_N"/>
</dbReference>
<keyword evidence="6" id="KW-0276">Fatty acid metabolism</keyword>
<dbReference type="SMART" id="SM00878">
    <property type="entry name" value="Biotin_carb_C"/>
    <property type="match status" value="1"/>
</dbReference>
<dbReference type="Pfam" id="PF00364">
    <property type="entry name" value="Biotin_lipoyl"/>
    <property type="match status" value="1"/>
</dbReference>
<evidence type="ECO:0000256" key="1">
    <source>
        <dbReference type="ARBA" id="ARBA00001953"/>
    </source>
</evidence>
<feature type="compositionally biased region" description="Low complexity" evidence="15">
    <location>
        <begin position="2169"/>
        <end position="2181"/>
    </location>
</feature>
<dbReference type="Gene3D" id="3.40.50.20">
    <property type="match status" value="1"/>
</dbReference>
<dbReference type="SUPFAM" id="SSF52440">
    <property type="entry name" value="PreATP-grasp domain"/>
    <property type="match status" value="1"/>
</dbReference>
<dbReference type="Proteomes" id="UP001527925">
    <property type="component" value="Unassembled WGS sequence"/>
</dbReference>
<dbReference type="InterPro" id="IPR011764">
    <property type="entry name" value="Biotin_carboxylation_dom"/>
</dbReference>
<evidence type="ECO:0000256" key="10">
    <source>
        <dbReference type="ARBA" id="ARBA00023267"/>
    </source>
</evidence>
<evidence type="ECO:0000259" key="16">
    <source>
        <dbReference type="PROSITE" id="PS50968"/>
    </source>
</evidence>
<dbReference type="InterPro" id="IPR011763">
    <property type="entry name" value="COA_CT_C"/>
</dbReference>
<dbReference type="SUPFAM" id="SSF52096">
    <property type="entry name" value="ClpP/crotonase"/>
    <property type="match status" value="2"/>
</dbReference>
<evidence type="ECO:0000256" key="9">
    <source>
        <dbReference type="ARBA" id="ARBA00023160"/>
    </source>
</evidence>
<dbReference type="Pfam" id="PF02785">
    <property type="entry name" value="Biotin_carb_C"/>
    <property type="match status" value="1"/>
</dbReference>
<dbReference type="InterPro" id="IPR000089">
    <property type="entry name" value="Biotin_lipoyl"/>
</dbReference>
<evidence type="ECO:0000256" key="4">
    <source>
        <dbReference type="ARBA" id="ARBA00022598"/>
    </source>
</evidence>
<dbReference type="SUPFAM" id="SSF51246">
    <property type="entry name" value="Rudiment single hybrid motif"/>
    <property type="match status" value="1"/>
</dbReference>
<dbReference type="Pfam" id="PF00289">
    <property type="entry name" value="Biotin_carb_N"/>
    <property type="match status" value="1"/>
</dbReference>
<evidence type="ECO:0000256" key="15">
    <source>
        <dbReference type="SAM" id="MobiDB-lite"/>
    </source>
</evidence>
<evidence type="ECO:0000256" key="11">
    <source>
        <dbReference type="ARBA" id="ARBA00023268"/>
    </source>
</evidence>
<dbReference type="SUPFAM" id="SSF56059">
    <property type="entry name" value="Glutathione synthetase ATP-binding domain-like"/>
    <property type="match status" value="1"/>
</dbReference>
<dbReference type="InterPro" id="IPR016185">
    <property type="entry name" value="PreATP-grasp_dom_sf"/>
</dbReference>
<sequence>MPDRPADATASALAVRDFVLRSRGHSVITKVLIANNGMAAVKAIRSIRKWAYETFGNERLIEFTAMCTPEDLHMNAEYVRMADHYVEIPGGTANNNYSNVQLIVDIAERTRVHAVWVGWGFASENPVLVDKLTQLSPPVVFIGPPASAMRSLGDKIASTIVAQSAKVPCVSWSGDGIEIDADAAVGHATVPDDLYSAATTHDVNEGLDHAKRIGFPVMIKASEGGGGKGIRLVDSEAAFSSSFVQVQREVPGSPIFIMRVVRNARHLEVQLLADAYGNAIALFGRDCSVQRRHQKIIEEAPISVAPPEILGHMEKSAVRLAKLVGYVSAGTVEYLYEPNSKKYYFLELNPRLQVEHPTTEMVSGVNIPAAQLQVAMGIPLSCIKDIRILYGLTPTGTSDIDFDFESPSSLQIQRKPSPRGHVIATRITAENPEAGFKPNSGRVLELNFRSNSNVWGYFSVNASGGVHEYADSQFGHIFSYGESRSDARKNLIVALKEISIRGDFRTTIEYLIKLLETDDYVENRFTTQWLDALIAKRVEIERPDKILTAICGAVVKAHARFTKDTAEFRSALEKGQTPPTSLLRTSYPVEFIFDNVQFRMHVAIAGPEDYVVSTNSSSVNVHGKPLADGGMLILVDGHSHLTYTKEESHLTQLILDGKTCLLEKENDPTKLRSPSPGKLVRFLVDDGHHLKSGEAFAEIEVMKMYMPLLASESGVVKFDKPAGSVLAAGDIIGTITLDDPSRVQRAAVFDGTLPALGEPRVIGEKVHQQYKHARRAINAVLDGFELSSEPTELVRRLHGVLTNKDLPFLEFTEVLSSLVGRIPGKLDVALRETLDRARASTGVFPAEELRTQIATMGDEMQADERVLFKETIRPVVAVIDTYAGGLEEHAHSVFVELLDQFLEVERIFNETRYETVLLELRDKYRSELDTAVRLARASAKSGSRGELVLALLSAIRRNSDDAKHKYMQHLEALADLKGRDTAKVSLKAREMQIYYQLPSAEERRSRVLTHLRNAIKPRRPEAPVAETQFDYSALSQLIMAQHSILDVLPTFFYHEDEAVRATALYTYVLHTYQAYSITSVKQHLGSSPTVFTWEFVLRQMHGSSGGGGGALSAAALSRVSSLGSFRDLRSLNFAADVSTPRRGTICAFESLADLRAQMPRVLATHGILEAADNRGVSDVWNVAIRDEDSNQTDQQLHDTLQELVSSFSRELRKSLVRRITFMVVRDGQFPRYFTFKASRTYEEDALLRHIEPAMAYQLEFEALQNFDVKPCFVDNRRVHIYYGVGKKNPTDMRFFIRTIMYPGHILSNVRTLDFLVSEGNRILTDVLDALELLSATYPNTDCSHLFLNIIPTFELDLDEIEASLRSFVDRHGKRLFKLRVTNAEIRFLRQIPGSASVQPIRFVVSSHSGYVMQVQAYQEVRDVTGIKKLVSLSSPPGPLHNQPVSSPYAPKEAIQPKRYKAHLMGTTYIYDFPELFRRQLERSWMRHAATHGVKPPASVMTATELILNAQDELEPTFRPPGSNTCGMIVWEFEMLTPEYPEGRSIIVVANDITYNIGSFGPTEDVVFARASQYARKKGIPRIYISANSGARIGLADEVASRFKVAWTDPASPEKGFDYLYLDEADYEALKREAIVKRQPVPVETERILVDGLARYRLTTIVGLQNGLGVENLQGSGMIAGETSLAYEEIFTLTLVTCRSVGIGAYLVRLGQRVIQVQYTPIILTGASALNKVLGRNVYTSNLQLGGTQIMHRNGVSHLVAENDMEGVGAILRWLEYVPKQRDAPLPVIAPADDIDRPIEVDIPQGAYDPRSLLCGVEDGERGWIGGFFDRDSFTETLAGWAKGVVVGRARLGGIPVGVIAVETRATEHLVWADPAIETSQEQTNVEAGQVWYPNSSFKTAQAIRDFNKGEQLPLIIMANWRGFSGGQGDMYKEILKFGAYIVDALRAYSQPVFVYLVGELRGGAWVVVDPTINSDMMEMYVAENARGGVLEPEGIVEIKFRKPQLLAAIQRLDEPYRALKKELDAAGSSADADARAAVQKKMNAREKLLLPIYHQAAVHFADLHDRPQRMLAKKVVRRIVPWREARSFYYWRLLRRISEMSVVKSIRQAMGADKASFSDARAMLVGWFRESMRRYDGAMLSGVAGSVVDAAQTSASAGGDDDGLRRRAGASGDAASGAHDAQNMDDGRDIDMVRWIHQSRHDIDERISLLVERRRVEEAKKLAKDAPQSILAAFLGIAGELDAEAKRKVLEALGN</sequence>
<comment type="cofactor">
    <cofactor evidence="1">
        <name>biotin</name>
        <dbReference type="ChEBI" id="CHEBI:57586"/>
    </cofactor>
</comment>
<dbReference type="Gene3D" id="2.40.460.10">
    <property type="entry name" value="Biotin dependent carboxylase carboxyltransferase"/>
    <property type="match status" value="1"/>
</dbReference>
<evidence type="ECO:0000256" key="8">
    <source>
        <dbReference type="ARBA" id="ARBA00023098"/>
    </source>
</evidence>
<comment type="catalytic activity">
    <reaction evidence="12">
        <text>hydrogencarbonate + acetyl-CoA + ATP = malonyl-CoA + ADP + phosphate + H(+)</text>
        <dbReference type="Rhea" id="RHEA:11308"/>
        <dbReference type="ChEBI" id="CHEBI:15378"/>
        <dbReference type="ChEBI" id="CHEBI:17544"/>
        <dbReference type="ChEBI" id="CHEBI:30616"/>
        <dbReference type="ChEBI" id="CHEBI:43474"/>
        <dbReference type="ChEBI" id="CHEBI:57288"/>
        <dbReference type="ChEBI" id="CHEBI:57384"/>
        <dbReference type="ChEBI" id="CHEBI:456216"/>
        <dbReference type="EC" id="6.4.1.2"/>
    </reaction>
</comment>
<keyword evidence="11" id="KW-0511">Multifunctional enzyme</keyword>
<feature type="domain" description="CoA carboxyltransferase C-terminal" evidence="20">
    <location>
        <begin position="1793"/>
        <end position="2108"/>
    </location>
</feature>
<accession>A0ABR4N7G8</accession>
<dbReference type="PANTHER" id="PTHR45728">
    <property type="entry name" value="ACETYL-COA CARBOXYLASE, ISOFORM A"/>
    <property type="match status" value="1"/>
</dbReference>
<keyword evidence="10" id="KW-0092">Biotin</keyword>
<dbReference type="InterPro" id="IPR011761">
    <property type="entry name" value="ATP-grasp"/>
</dbReference>
<evidence type="ECO:0000256" key="13">
    <source>
        <dbReference type="ARBA" id="ARBA00048600"/>
    </source>
</evidence>
<dbReference type="InterPro" id="IPR034733">
    <property type="entry name" value="AcCoA_carboxyl_beta"/>
</dbReference>
<evidence type="ECO:0000256" key="7">
    <source>
        <dbReference type="ARBA" id="ARBA00022840"/>
    </source>
</evidence>
<dbReference type="InterPro" id="IPR011053">
    <property type="entry name" value="Single_hybrid_motif"/>
</dbReference>
<dbReference type="PROSITE" id="PS50980">
    <property type="entry name" value="COA_CT_NTER"/>
    <property type="match status" value="1"/>
</dbReference>
<comment type="catalytic activity">
    <reaction evidence="13">
        <text>N(6)-biotinyl-L-lysyl-[protein] + hydrogencarbonate + ATP = N(6)-carboxybiotinyl-L-lysyl-[protein] + ADP + phosphate + H(+)</text>
        <dbReference type="Rhea" id="RHEA:13501"/>
        <dbReference type="Rhea" id="RHEA-COMP:10505"/>
        <dbReference type="Rhea" id="RHEA-COMP:10506"/>
        <dbReference type="ChEBI" id="CHEBI:15378"/>
        <dbReference type="ChEBI" id="CHEBI:17544"/>
        <dbReference type="ChEBI" id="CHEBI:30616"/>
        <dbReference type="ChEBI" id="CHEBI:43474"/>
        <dbReference type="ChEBI" id="CHEBI:83144"/>
        <dbReference type="ChEBI" id="CHEBI:83145"/>
        <dbReference type="ChEBI" id="CHEBI:456216"/>
        <dbReference type="EC" id="6.3.4.14"/>
    </reaction>
</comment>
<protein>
    <submittedName>
        <fullName evidence="21">Acetyl-coenzyme-A carboxylase</fullName>
    </submittedName>
</protein>
<dbReference type="InterPro" id="IPR049074">
    <property type="entry name" value="ACCA_BT"/>
</dbReference>
<comment type="caution">
    <text evidence="21">The sequence shown here is derived from an EMBL/GenBank/DDBJ whole genome shotgun (WGS) entry which is preliminary data.</text>
</comment>
<keyword evidence="7 14" id="KW-0067">ATP-binding</keyword>
<evidence type="ECO:0000256" key="14">
    <source>
        <dbReference type="PROSITE-ProRule" id="PRU00409"/>
    </source>
</evidence>
<dbReference type="Gene3D" id="3.30.1490.20">
    <property type="entry name" value="ATP-grasp fold, A domain"/>
    <property type="match status" value="1"/>
</dbReference>
<dbReference type="InterPro" id="IPR011054">
    <property type="entry name" value="Rudment_hybrid_motif"/>
</dbReference>
<keyword evidence="9" id="KW-0275">Fatty acid biosynthesis</keyword>
<proteinExistence type="predicted"/>
<dbReference type="PROSITE" id="PS00867">
    <property type="entry name" value="CPSASE_2"/>
    <property type="match status" value="1"/>
</dbReference>
<evidence type="ECO:0000256" key="2">
    <source>
        <dbReference type="ARBA" id="ARBA00004956"/>
    </source>
</evidence>
<comment type="pathway">
    <text evidence="2">Lipid metabolism; malonyl-CoA biosynthesis; malonyl-CoA from acetyl-CoA: step 1/1.</text>
</comment>
<keyword evidence="3" id="KW-0444">Lipid biosynthesis</keyword>
<dbReference type="Pfam" id="PF02786">
    <property type="entry name" value="CPSase_L_D2"/>
    <property type="match status" value="1"/>
</dbReference>
<dbReference type="InterPro" id="IPR005482">
    <property type="entry name" value="Biotin_COase_C"/>
</dbReference>
<dbReference type="CDD" id="cd06850">
    <property type="entry name" value="biotinyl_domain"/>
    <property type="match status" value="1"/>
</dbReference>
<evidence type="ECO:0000313" key="22">
    <source>
        <dbReference type="Proteomes" id="UP001527925"/>
    </source>
</evidence>
<evidence type="ECO:0000259" key="20">
    <source>
        <dbReference type="PROSITE" id="PS50989"/>
    </source>
</evidence>
<dbReference type="PROSITE" id="PS00188">
    <property type="entry name" value="BIOTIN"/>
    <property type="match status" value="1"/>
</dbReference>
<dbReference type="Gene3D" id="3.90.226.10">
    <property type="entry name" value="2-enoyl-CoA Hydratase, Chain A, domain 1"/>
    <property type="match status" value="2"/>
</dbReference>
<feature type="domain" description="ATP-grasp" evidence="17">
    <location>
        <begin position="182"/>
        <end position="376"/>
    </location>
</feature>
<dbReference type="PROSITE" id="PS50975">
    <property type="entry name" value="ATP_GRASP"/>
    <property type="match status" value="1"/>
</dbReference>
<evidence type="ECO:0000259" key="19">
    <source>
        <dbReference type="PROSITE" id="PS50980"/>
    </source>
</evidence>
<dbReference type="Pfam" id="PF08326">
    <property type="entry name" value="ACC_central"/>
    <property type="match status" value="1"/>
</dbReference>